<evidence type="ECO:0000313" key="1">
    <source>
        <dbReference type="EMBL" id="KAJ6777931.1"/>
    </source>
</evidence>
<organism evidence="1 2">
    <name type="scientific">Salix koriyanagi</name>
    <dbReference type="NCBI Taxonomy" id="2511006"/>
    <lineage>
        <taxon>Eukaryota</taxon>
        <taxon>Viridiplantae</taxon>
        <taxon>Streptophyta</taxon>
        <taxon>Embryophyta</taxon>
        <taxon>Tracheophyta</taxon>
        <taxon>Spermatophyta</taxon>
        <taxon>Magnoliopsida</taxon>
        <taxon>eudicotyledons</taxon>
        <taxon>Gunneridae</taxon>
        <taxon>Pentapetalae</taxon>
        <taxon>rosids</taxon>
        <taxon>fabids</taxon>
        <taxon>Malpighiales</taxon>
        <taxon>Salicaceae</taxon>
        <taxon>Saliceae</taxon>
        <taxon>Salix</taxon>
    </lineage>
</organism>
<sequence>MRELVNDRLPKFSPLDYINLKGSLDFVGLNYYTAQYAAKLNFTNPDPPRYQTDSNSSVT</sequence>
<evidence type="ECO:0000313" key="2">
    <source>
        <dbReference type="Proteomes" id="UP001151752"/>
    </source>
</evidence>
<dbReference type="InterPro" id="IPR017853">
    <property type="entry name" value="GH"/>
</dbReference>
<protein>
    <submittedName>
        <fullName evidence="1">Uncharacterized protein</fullName>
    </submittedName>
</protein>
<comment type="caution">
    <text evidence="1">The sequence shown here is derived from an EMBL/GenBank/DDBJ whole genome shotgun (WGS) entry which is preliminary data.</text>
</comment>
<dbReference type="SUPFAM" id="SSF51445">
    <property type="entry name" value="(Trans)glycosidases"/>
    <property type="match status" value="1"/>
</dbReference>
<dbReference type="Proteomes" id="UP001151752">
    <property type="component" value="Chromosome 16"/>
</dbReference>
<feature type="non-terminal residue" evidence="1">
    <location>
        <position position="59"/>
    </location>
</feature>
<reference evidence="1" key="1">
    <citation type="submission" date="2022-11" db="EMBL/GenBank/DDBJ databases">
        <authorList>
            <person name="Hyden B.L."/>
            <person name="Feng K."/>
            <person name="Yates T."/>
            <person name="Jawdy S."/>
            <person name="Smart L.B."/>
            <person name="Muchero W."/>
        </authorList>
    </citation>
    <scope>NUCLEOTIDE SEQUENCE</scope>
    <source>
        <tissue evidence="1">Shoot tip</tissue>
    </source>
</reference>
<dbReference type="Gene3D" id="3.20.20.80">
    <property type="entry name" value="Glycosidases"/>
    <property type="match status" value="1"/>
</dbReference>
<accession>A0A9Q0X2S7</accession>
<proteinExistence type="predicted"/>
<dbReference type="EMBL" id="JAPFFM010000001">
    <property type="protein sequence ID" value="KAJ6777931.1"/>
    <property type="molecule type" value="Genomic_DNA"/>
</dbReference>
<dbReference type="AlphaFoldDB" id="A0A9Q0X2S7"/>
<gene>
    <name evidence="1" type="ORF">OIU74_001834</name>
</gene>
<name>A0A9Q0X2S7_9ROSI</name>
<reference evidence="1" key="2">
    <citation type="journal article" date="2023" name="Int. J. Mol. Sci.">
        <title>De Novo Assembly and Annotation of 11 Diverse Shrub Willow (Salix) Genomes Reveals Novel Gene Organization in Sex-Linked Regions.</title>
        <authorList>
            <person name="Hyden B."/>
            <person name="Feng K."/>
            <person name="Yates T.B."/>
            <person name="Jawdy S."/>
            <person name="Cereghino C."/>
            <person name="Smart L.B."/>
            <person name="Muchero W."/>
        </authorList>
    </citation>
    <scope>NUCLEOTIDE SEQUENCE</scope>
    <source>
        <tissue evidence="1">Shoot tip</tissue>
    </source>
</reference>
<keyword evidence="2" id="KW-1185">Reference proteome</keyword>